<accession>A0ABY4LY50</accession>
<gene>
    <name evidence="1" type="ORF">M0M44_04570</name>
</gene>
<organism evidence="1 2">
    <name type="scientific">Flavobacterium humidisoli</name>
    <dbReference type="NCBI Taxonomy" id="2937442"/>
    <lineage>
        <taxon>Bacteria</taxon>
        <taxon>Pseudomonadati</taxon>
        <taxon>Bacteroidota</taxon>
        <taxon>Flavobacteriia</taxon>
        <taxon>Flavobacteriales</taxon>
        <taxon>Flavobacteriaceae</taxon>
        <taxon>Flavobacterium</taxon>
    </lineage>
</organism>
<evidence type="ECO:0000313" key="1">
    <source>
        <dbReference type="EMBL" id="UPZ16615.1"/>
    </source>
</evidence>
<evidence type="ECO:0008006" key="3">
    <source>
        <dbReference type="Google" id="ProtNLM"/>
    </source>
</evidence>
<proteinExistence type="predicted"/>
<reference evidence="1 2" key="1">
    <citation type="submission" date="2022-04" db="EMBL/GenBank/DDBJ databases">
        <authorList>
            <person name="Ra J.-S."/>
            <person name="Kim S.-B."/>
        </authorList>
    </citation>
    <scope>NUCLEOTIDE SEQUENCE [LARGE SCALE GENOMIC DNA]</scope>
    <source>
        <strain evidence="1 2">MMS21-Er5</strain>
    </source>
</reference>
<name>A0ABY4LY50_9FLAO</name>
<dbReference type="Proteomes" id="UP000829998">
    <property type="component" value="Chromosome"/>
</dbReference>
<protein>
    <recommendedName>
        <fullName evidence="3">6-bladed beta-propeller protein</fullName>
    </recommendedName>
</protein>
<dbReference type="EMBL" id="CP096829">
    <property type="protein sequence ID" value="UPZ16615.1"/>
    <property type="molecule type" value="Genomic_DNA"/>
</dbReference>
<keyword evidence="2" id="KW-1185">Reference proteome</keyword>
<evidence type="ECO:0000313" key="2">
    <source>
        <dbReference type="Proteomes" id="UP000829998"/>
    </source>
</evidence>
<dbReference type="RefSeq" id="WP_248728705.1">
    <property type="nucleotide sequence ID" value="NZ_CP096829.1"/>
</dbReference>
<sequence length="483" mass="56888">MKKLLLLFLLLFQAILFGQTVLNSLPLNLNSLGKTQILNIEDKKTKDIYAFTWDEQNINILKYNRFLFLTNRFTDSIKKETNRNLMGVTINKEQKPTLYWILPNSKNILIATYDLNHKRSEFLNFDFPRNHDYIISSFEENSIFYILAKEKDFEHLLLYKFENQKCEIKMLDFSSFTFKNKENVNISFNALIKYFPIKKMESGILNPIDFVSQISKLYVTDNHLILTFDNRLERTQVFEVNLDTGNMKERTFDHPVSKNPIRTANSFYNDKKLFQVAANKEELLFEVKDFDSKSIIKNYSFFNNDSIPFKNSPFFVQINNRKPQQLKTTAKFLKDLDGLTAGISILKNKQSSFITFSGFGESLDYYFKSESPDDFGAREYYSLSKIVYFDATLNENLDFIDDKHSEPLAIENLFYFLNNNKDIKLYDTLRLSNYYILSYYDKASEQFVMRKFTDGFMVEDNRNPIANKSIFSNPAKFDKINSN</sequence>